<dbReference type="GO" id="GO:0015074">
    <property type="term" value="P:DNA integration"/>
    <property type="evidence" value="ECO:0007669"/>
    <property type="project" value="TreeGrafter"/>
</dbReference>
<dbReference type="Proteomes" id="UP000053105">
    <property type="component" value="Unassembled WGS sequence"/>
</dbReference>
<proteinExistence type="predicted"/>
<dbReference type="OrthoDB" id="6118231at2759"/>
<dbReference type="GO" id="GO:0000014">
    <property type="term" value="F:single-stranded DNA endodeoxyribonuclease activity"/>
    <property type="evidence" value="ECO:0007669"/>
    <property type="project" value="TreeGrafter"/>
</dbReference>
<dbReference type="STRING" id="166423.A0A0M9A9J4"/>
<evidence type="ECO:0000313" key="2">
    <source>
        <dbReference type="Proteomes" id="UP000053105"/>
    </source>
</evidence>
<keyword evidence="2" id="KW-1185">Reference proteome</keyword>
<dbReference type="GO" id="GO:0006303">
    <property type="term" value="P:double-strand break repair via nonhomologous end joining"/>
    <property type="evidence" value="ECO:0007669"/>
    <property type="project" value="TreeGrafter"/>
</dbReference>
<dbReference type="GO" id="GO:0044547">
    <property type="term" value="F:DNA topoisomerase binding"/>
    <property type="evidence" value="ECO:0007669"/>
    <property type="project" value="TreeGrafter"/>
</dbReference>
<keyword evidence="1" id="KW-0808">Transferase</keyword>
<dbReference type="GO" id="GO:0032259">
    <property type="term" value="P:methylation"/>
    <property type="evidence" value="ECO:0007669"/>
    <property type="project" value="UniProtKB-KW"/>
</dbReference>
<accession>A0A0M9A9J4</accession>
<sequence length="96" mass="11001">ALINGKSPMPLHDNARLHVAAVILQKLNELGYETLPHPPPYSSDLFPTDFHISQRINCLKTKLTRQSFLSKFHLLQRSKVSYCWDKQACNLPNKLC</sequence>
<gene>
    <name evidence="1" type="ORF">WN51_09068</name>
</gene>
<dbReference type="GO" id="GO:0046975">
    <property type="term" value="F:histone H3K36 methyltransferase activity"/>
    <property type="evidence" value="ECO:0007669"/>
    <property type="project" value="TreeGrafter"/>
</dbReference>
<dbReference type="InterPro" id="IPR036397">
    <property type="entry name" value="RNaseH_sf"/>
</dbReference>
<dbReference type="GO" id="GO:0005634">
    <property type="term" value="C:nucleus"/>
    <property type="evidence" value="ECO:0007669"/>
    <property type="project" value="TreeGrafter"/>
</dbReference>
<dbReference type="GO" id="GO:0003690">
    <property type="term" value="F:double-stranded DNA binding"/>
    <property type="evidence" value="ECO:0007669"/>
    <property type="project" value="TreeGrafter"/>
</dbReference>
<dbReference type="InterPro" id="IPR052709">
    <property type="entry name" value="Transposase-MT_Hybrid"/>
</dbReference>
<organism evidence="1 2">
    <name type="scientific">Melipona quadrifasciata</name>
    <dbReference type="NCBI Taxonomy" id="166423"/>
    <lineage>
        <taxon>Eukaryota</taxon>
        <taxon>Metazoa</taxon>
        <taxon>Ecdysozoa</taxon>
        <taxon>Arthropoda</taxon>
        <taxon>Hexapoda</taxon>
        <taxon>Insecta</taxon>
        <taxon>Pterygota</taxon>
        <taxon>Neoptera</taxon>
        <taxon>Endopterygota</taxon>
        <taxon>Hymenoptera</taxon>
        <taxon>Apocrita</taxon>
        <taxon>Aculeata</taxon>
        <taxon>Apoidea</taxon>
        <taxon>Anthophila</taxon>
        <taxon>Apidae</taxon>
        <taxon>Melipona</taxon>
    </lineage>
</organism>
<evidence type="ECO:0000313" key="1">
    <source>
        <dbReference type="EMBL" id="KOX79266.1"/>
    </source>
</evidence>
<dbReference type="Gene3D" id="3.30.420.10">
    <property type="entry name" value="Ribonuclease H-like superfamily/Ribonuclease H"/>
    <property type="match status" value="1"/>
</dbReference>
<dbReference type="EMBL" id="KQ435713">
    <property type="protein sequence ID" value="KOX79266.1"/>
    <property type="molecule type" value="Genomic_DNA"/>
</dbReference>
<feature type="non-terminal residue" evidence="1">
    <location>
        <position position="1"/>
    </location>
</feature>
<dbReference type="GO" id="GO:0000793">
    <property type="term" value="C:condensed chromosome"/>
    <property type="evidence" value="ECO:0007669"/>
    <property type="project" value="TreeGrafter"/>
</dbReference>
<dbReference type="GO" id="GO:0000729">
    <property type="term" value="P:DNA double-strand break processing"/>
    <property type="evidence" value="ECO:0007669"/>
    <property type="project" value="TreeGrafter"/>
</dbReference>
<reference evidence="1 2" key="1">
    <citation type="submission" date="2015-07" db="EMBL/GenBank/DDBJ databases">
        <title>The genome of Melipona quadrifasciata.</title>
        <authorList>
            <person name="Pan H."/>
            <person name="Kapheim K."/>
        </authorList>
    </citation>
    <scope>NUCLEOTIDE SEQUENCE [LARGE SCALE GENOMIC DNA]</scope>
    <source>
        <strain evidence="1">0111107301</strain>
        <tissue evidence="1">Whole body</tissue>
    </source>
</reference>
<dbReference type="GO" id="GO:0044774">
    <property type="term" value="P:mitotic DNA integrity checkpoint signaling"/>
    <property type="evidence" value="ECO:0007669"/>
    <property type="project" value="TreeGrafter"/>
</dbReference>
<dbReference type="GO" id="GO:0031297">
    <property type="term" value="P:replication fork processing"/>
    <property type="evidence" value="ECO:0007669"/>
    <property type="project" value="TreeGrafter"/>
</dbReference>
<keyword evidence="1" id="KW-0489">Methyltransferase</keyword>
<dbReference type="GO" id="GO:0035861">
    <property type="term" value="C:site of double-strand break"/>
    <property type="evidence" value="ECO:0007669"/>
    <property type="project" value="TreeGrafter"/>
</dbReference>
<name>A0A0M9A9J4_9HYME</name>
<dbReference type="GO" id="GO:0042800">
    <property type="term" value="F:histone H3K4 methyltransferase activity"/>
    <property type="evidence" value="ECO:0007669"/>
    <property type="project" value="TreeGrafter"/>
</dbReference>
<dbReference type="AlphaFoldDB" id="A0A0M9A9J4"/>
<dbReference type="GO" id="GO:0003697">
    <property type="term" value="F:single-stranded DNA binding"/>
    <property type="evidence" value="ECO:0007669"/>
    <property type="project" value="TreeGrafter"/>
</dbReference>
<dbReference type="PANTHER" id="PTHR46060:SF2">
    <property type="entry name" value="HISTONE-LYSINE N-METHYLTRANSFERASE SETMAR"/>
    <property type="match status" value="1"/>
</dbReference>
<dbReference type="PANTHER" id="PTHR46060">
    <property type="entry name" value="MARINER MOS1 TRANSPOSASE-LIKE PROTEIN"/>
    <property type="match status" value="1"/>
</dbReference>
<protein>
    <submittedName>
        <fullName evidence="1">Histone-lysine N-methyltransferase SETMAR</fullName>
    </submittedName>
</protein>